<dbReference type="InterPro" id="IPR023796">
    <property type="entry name" value="Serpin_dom"/>
</dbReference>
<dbReference type="GO" id="GO:0005615">
    <property type="term" value="C:extracellular space"/>
    <property type="evidence" value="ECO:0007669"/>
    <property type="project" value="InterPro"/>
</dbReference>
<keyword evidence="2" id="KW-0646">Protease inhibitor</keyword>
<dbReference type="InterPro" id="IPR042178">
    <property type="entry name" value="Serpin_sf_1"/>
</dbReference>
<feature type="chain" id="PRO_5042579436" evidence="5">
    <location>
        <begin position="18"/>
        <end position="598"/>
    </location>
</feature>
<name>A0AAJ7CG42_CEPCN</name>
<dbReference type="InterPro" id="IPR036186">
    <property type="entry name" value="Serpin_sf"/>
</dbReference>
<protein>
    <submittedName>
        <fullName evidence="8">Uncharacterized protein LOC107274947</fullName>
    </submittedName>
</protein>
<dbReference type="Pfam" id="PF00079">
    <property type="entry name" value="Serpin"/>
    <property type="match status" value="2"/>
</dbReference>
<dbReference type="KEGG" id="ccin:107274947"/>
<evidence type="ECO:0000256" key="5">
    <source>
        <dbReference type="SAM" id="SignalP"/>
    </source>
</evidence>
<dbReference type="SMART" id="SM00093">
    <property type="entry name" value="SERPIN"/>
    <property type="match status" value="1"/>
</dbReference>
<accession>A0AAJ7CG42</accession>
<dbReference type="Gene3D" id="2.30.39.10">
    <property type="entry name" value="Alpha-1-antitrypsin, domain 1"/>
    <property type="match status" value="2"/>
</dbReference>
<evidence type="ECO:0000313" key="8">
    <source>
        <dbReference type="RefSeq" id="XP_015610062.1"/>
    </source>
</evidence>
<organism evidence="7 8">
    <name type="scientific">Cephus cinctus</name>
    <name type="common">Wheat stem sawfly</name>
    <dbReference type="NCBI Taxonomy" id="211228"/>
    <lineage>
        <taxon>Eukaryota</taxon>
        <taxon>Metazoa</taxon>
        <taxon>Ecdysozoa</taxon>
        <taxon>Arthropoda</taxon>
        <taxon>Hexapoda</taxon>
        <taxon>Insecta</taxon>
        <taxon>Pterygota</taxon>
        <taxon>Neoptera</taxon>
        <taxon>Endopterygota</taxon>
        <taxon>Hymenoptera</taxon>
        <taxon>Cephoidea</taxon>
        <taxon>Cephidae</taxon>
        <taxon>Cephus</taxon>
    </lineage>
</organism>
<dbReference type="InterPro" id="IPR000215">
    <property type="entry name" value="Serpin_fam"/>
</dbReference>
<evidence type="ECO:0000256" key="1">
    <source>
        <dbReference type="ARBA" id="ARBA00009500"/>
    </source>
</evidence>
<feature type="signal peptide" evidence="5">
    <location>
        <begin position="1"/>
        <end position="17"/>
    </location>
</feature>
<dbReference type="Proteomes" id="UP000694920">
    <property type="component" value="Unplaced"/>
</dbReference>
<dbReference type="GeneID" id="107274947"/>
<dbReference type="GO" id="GO:0004867">
    <property type="term" value="F:serine-type endopeptidase inhibitor activity"/>
    <property type="evidence" value="ECO:0007669"/>
    <property type="project" value="UniProtKB-KW"/>
</dbReference>
<gene>
    <name evidence="8" type="primary">LOC107274947</name>
</gene>
<evidence type="ECO:0000259" key="6">
    <source>
        <dbReference type="SMART" id="SM00093"/>
    </source>
</evidence>
<keyword evidence="3" id="KW-0722">Serine protease inhibitor</keyword>
<keyword evidence="5" id="KW-0732">Signal</keyword>
<dbReference type="SUPFAM" id="SSF56574">
    <property type="entry name" value="Serpins"/>
    <property type="match status" value="2"/>
</dbReference>
<dbReference type="PANTHER" id="PTHR11461">
    <property type="entry name" value="SERINE PROTEASE INHIBITOR, SERPIN"/>
    <property type="match status" value="1"/>
</dbReference>
<dbReference type="RefSeq" id="XP_015610062.1">
    <property type="nucleotide sequence ID" value="XM_015754576.2"/>
</dbReference>
<keyword evidence="7" id="KW-1185">Reference proteome</keyword>
<reference evidence="8" key="1">
    <citation type="submission" date="2025-08" db="UniProtKB">
        <authorList>
            <consortium name="RefSeq"/>
        </authorList>
    </citation>
    <scope>IDENTIFICATION</scope>
</reference>
<dbReference type="InterPro" id="IPR042185">
    <property type="entry name" value="Serpin_sf_2"/>
</dbReference>
<dbReference type="CDD" id="cd00172">
    <property type="entry name" value="serpin"/>
    <property type="match status" value="1"/>
</dbReference>
<comment type="similarity">
    <text evidence="1 4">Belongs to the serpin family.</text>
</comment>
<sequence length="598" mass="66263">MEMRLIVLSLCLTLICASSVRFDRPKAFAFLPSIRNLSFQSRLGESELERYPLGVEAVLSVALKLHQAFEDGATVPTNFLVSPLAVAGALGQLMLGARGEFRKQLGTLLTLQDAVRNRSSSTPDTDFSKIHNESRANLTIEKSARPIIGSRIRVKSIENHQGPKVPSLSAMRKDGLPGLELHRQLGGLIRALSSPLQKQGNETNVLAKSYLHASSVFFADKDLDVNEQFVRAVTDFYGSNLVPVNFREDPLGCQELINQWGSRETGGLISNFLEHPPPRDAAVMQLTAVHFRSAWETPFMPALTVPGLFKTSNATKVPVQFMQGTLEDVPYAESERLGIRIMAMPYSGSECSMYILLPKNTNELKYNIGKIIADITAEDITELLASTRPRNVNVKFPKLSLSDSLSLASALRKHARYMENHKHQRKMQSANNNLEKLPIPTTISKNNDNSSNYTVNSGGSLQHVSNARKMPSLFHKRLPISNEVQNTENTNQHKDILIFKSRMAEENPSFEKETRSGEPEIILSAASHNGQFRVSEMIQQIALEINEAGTEAAAIAGSTINYSGIVKNFKVDRPFGFFIQQEQTKAVLFWGTIVDPSS</sequence>
<evidence type="ECO:0000313" key="7">
    <source>
        <dbReference type="Proteomes" id="UP000694920"/>
    </source>
</evidence>
<proteinExistence type="inferred from homology"/>
<dbReference type="Gene3D" id="3.30.497.10">
    <property type="entry name" value="Antithrombin, subunit I, domain 2"/>
    <property type="match status" value="3"/>
</dbReference>
<dbReference type="PANTHER" id="PTHR11461:SF211">
    <property type="entry name" value="GH10112P-RELATED"/>
    <property type="match status" value="1"/>
</dbReference>
<evidence type="ECO:0000256" key="4">
    <source>
        <dbReference type="RuleBase" id="RU000411"/>
    </source>
</evidence>
<evidence type="ECO:0000256" key="3">
    <source>
        <dbReference type="ARBA" id="ARBA00022900"/>
    </source>
</evidence>
<evidence type="ECO:0000256" key="2">
    <source>
        <dbReference type="ARBA" id="ARBA00022690"/>
    </source>
</evidence>
<feature type="domain" description="Serpin" evidence="6">
    <location>
        <begin position="63"/>
        <end position="596"/>
    </location>
</feature>
<dbReference type="AlphaFoldDB" id="A0AAJ7CG42"/>